<comment type="caution">
    <text evidence="2">The sequence shown here is derived from an EMBL/GenBank/DDBJ whole genome shotgun (WGS) entry which is preliminary data.</text>
</comment>
<dbReference type="EMBL" id="BMIQ01000005">
    <property type="protein sequence ID" value="GGE12984.1"/>
    <property type="molecule type" value="Genomic_DNA"/>
</dbReference>
<protein>
    <submittedName>
        <fullName evidence="2">Cobyrinic acid a,c-diamide synthase</fullName>
    </submittedName>
</protein>
<evidence type="ECO:0000259" key="1">
    <source>
        <dbReference type="Pfam" id="PF13614"/>
    </source>
</evidence>
<keyword evidence="3" id="KW-1185">Reference proteome</keyword>
<proteinExistence type="predicted"/>
<dbReference type="SUPFAM" id="SSF52540">
    <property type="entry name" value="P-loop containing nucleoside triphosphate hydrolases"/>
    <property type="match status" value="1"/>
</dbReference>
<dbReference type="RefSeq" id="WP_188910760.1">
    <property type="nucleotide sequence ID" value="NZ_BMIQ01000005.1"/>
</dbReference>
<sequence length="264" mass="27810">MTRILAIANRKGGTGKTATTVNLAAEAAAAGLRTLVVDLDTQGHAGLGFDVAARRGEPTVHDLFRDPRAGLAGAIRATATERVFVAPADPLFDGTAAERSPTRLARELRGAGLARDFDLVLIDTPPAYDMLLVNALGAAEEVLVPTLPHALSADGVSQLARIVFLVAARVNAELRIAGLLPVMVGANPRHHKLVLDMLARDFGAERILPGIRSDIRVAEAFAARCPVRRHAPGGRASSDYRRLLAALLDRFSPKTGGSLAPTFG</sequence>
<organism evidence="2 3">
    <name type="scientific">Aureimonas endophytica</name>
    <dbReference type="NCBI Taxonomy" id="2027858"/>
    <lineage>
        <taxon>Bacteria</taxon>
        <taxon>Pseudomonadati</taxon>
        <taxon>Pseudomonadota</taxon>
        <taxon>Alphaproteobacteria</taxon>
        <taxon>Hyphomicrobiales</taxon>
        <taxon>Aurantimonadaceae</taxon>
        <taxon>Aureimonas</taxon>
    </lineage>
</organism>
<gene>
    <name evidence="2" type="ORF">GCM10011390_35120</name>
</gene>
<name>A0A916ZT69_9HYPH</name>
<evidence type="ECO:0000313" key="2">
    <source>
        <dbReference type="EMBL" id="GGE12984.1"/>
    </source>
</evidence>
<dbReference type="Gene3D" id="3.40.50.300">
    <property type="entry name" value="P-loop containing nucleotide triphosphate hydrolases"/>
    <property type="match status" value="1"/>
</dbReference>
<reference evidence="2" key="1">
    <citation type="journal article" date="2014" name="Int. J. Syst. Evol. Microbiol.">
        <title>Complete genome sequence of Corynebacterium casei LMG S-19264T (=DSM 44701T), isolated from a smear-ripened cheese.</title>
        <authorList>
            <consortium name="US DOE Joint Genome Institute (JGI-PGF)"/>
            <person name="Walter F."/>
            <person name="Albersmeier A."/>
            <person name="Kalinowski J."/>
            <person name="Ruckert C."/>
        </authorList>
    </citation>
    <scope>NUCLEOTIDE SEQUENCE</scope>
    <source>
        <strain evidence="2">CGMCC 1.15367</strain>
    </source>
</reference>
<dbReference type="AlphaFoldDB" id="A0A916ZT69"/>
<dbReference type="CDD" id="cd02042">
    <property type="entry name" value="ParAB_family"/>
    <property type="match status" value="1"/>
</dbReference>
<dbReference type="InterPro" id="IPR025669">
    <property type="entry name" value="AAA_dom"/>
</dbReference>
<dbReference type="Pfam" id="PF13614">
    <property type="entry name" value="AAA_31"/>
    <property type="match status" value="1"/>
</dbReference>
<accession>A0A916ZT69</accession>
<dbReference type="InterPro" id="IPR027417">
    <property type="entry name" value="P-loop_NTPase"/>
</dbReference>
<dbReference type="PANTHER" id="PTHR13696">
    <property type="entry name" value="P-LOOP CONTAINING NUCLEOSIDE TRIPHOSPHATE HYDROLASE"/>
    <property type="match status" value="1"/>
</dbReference>
<dbReference type="PANTHER" id="PTHR13696:SF52">
    <property type="entry name" value="PARA FAMILY PROTEIN CT_582"/>
    <property type="match status" value="1"/>
</dbReference>
<feature type="domain" description="AAA" evidence="1">
    <location>
        <begin position="3"/>
        <end position="176"/>
    </location>
</feature>
<dbReference type="InterPro" id="IPR050678">
    <property type="entry name" value="DNA_Partitioning_ATPase"/>
</dbReference>
<dbReference type="Proteomes" id="UP000644699">
    <property type="component" value="Unassembled WGS sequence"/>
</dbReference>
<reference evidence="2" key="2">
    <citation type="submission" date="2020-09" db="EMBL/GenBank/DDBJ databases">
        <authorList>
            <person name="Sun Q."/>
            <person name="Zhou Y."/>
        </authorList>
    </citation>
    <scope>NUCLEOTIDE SEQUENCE</scope>
    <source>
        <strain evidence="2">CGMCC 1.15367</strain>
    </source>
</reference>
<evidence type="ECO:0000313" key="3">
    <source>
        <dbReference type="Proteomes" id="UP000644699"/>
    </source>
</evidence>